<feature type="domain" description="C2H2-type" evidence="14">
    <location>
        <begin position="534"/>
        <end position="562"/>
    </location>
</feature>
<feature type="coiled-coil region" evidence="12">
    <location>
        <begin position="196"/>
        <end position="235"/>
    </location>
</feature>
<dbReference type="RefSeq" id="XP_033163289.1">
    <property type="nucleotide sequence ID" value="XM_033307398.1"/>
</dbReference>
<evidence type="ECO:0000256" key="1">
    <source>
        <dbReference type="ARBA" id="ARBA00004123"/>
    </source>
</evidence>
<dbReference type="FunFam" id="3.30.160.60:FF:002290">
    <property type="entry name" value="Weckle, isoform B"/>
    <property type="match status" value="1"/>
</dbReference>
<dbReference type="Proteomes" id="UP000515162">
    <property type="component" value="Chromosome 3R"/>
</dbReference>
<feature type="domain" description="C2H2-type" evidence="14">
    <location>
        <begin position="451"/>
        <end position="478"/>
    </location>
</feature>
<feature type="domain" description="C2H2-type" evidence="14">
    <location>
        <begin position="423"/>
        <end position="450"/>
    </location>
</feature>
<evidence type="ECO:0000313" key="16">
    <source>
        <dbReference type="Proteomes" id="UP000515162"/>
    </source>
</evidence>
<evidence type="ECO:0000256" key="9">
    <source>
        <dbReference type="ARBA" id="ARBA00023242"/>
    </source>
</evidence>
<dbReference type="InterPro" id="IPR013087">
    <property type="entry name" value="Znf_C2H2_type"/>
</dbReference>
<dbReference type="InterPro" id="IPR012934">
    <property type="entry name" value="Znf_AD"/>
</dbReference>
<feature type="domain" description="ZAD" evidence="15">
    <location>
        <begin position="20"/>
        <end position="99"/>
    </location>
</feature>
<feature type="domain" description="C2H2-type" evidence="14">
    <location>
        <begin position="330"/>
        <end position="353"/>
    </location>
</feature>
<feature type="binding site" evidence="11">
    <location>
        <position position="25"/>
    </location>
    <ligand>
        <name>Zn(2+)</name>
        <dbReference type="ChEBI" id="CHEBI:29105"/>
    </ligand>
</feature>
<dbReference type="SUPFAM" id="SSF57716">
    <property type="entry name" value="Glucocorticoid receptor-like (DNA-binding domain)"/>
    <property type="match status" value="1"/>
</dbReference>
<dbReference type="FunFam" id="3.30.160.60:FF:002536">
    <property type="entry name" value="zinc finger protein weckle-like"/>
    <property type="match status" value="1"/>
</dbReference>
<dbReference type="SUPFAM" id="SSF57667">
    <property type="entry name" value="beta-beta-alpha zinc fingers"/>
    <property type="match status" value="4"/>
</dbReference>
<proteinExistence type="predicted"/>
<evidence type="ECO:0000256" key="12">
    <source>
        <dbReference type="SAM" id="Coils"/>
    </source>
</evidence>
<dbReference type="Pfam" id="PF00096">
    <property type="entry name" value="zf-C2H2"/>
    <property type="match status" value="5"/>
</dbReference>
<evidence type="ECO:0000256" key="5">
    <source>
        <dbReference type="ARBA" id="ARBA00022833"/>
    </source>
</evidence>
<dbReference type="GeneID" id="117143020"/>
<evidence type="ECO:0000256" key="11">
    <source>
        <dbReference type="PROSITE-ProRule" id="PRU01263"/>
    </source>
</evidence>
<reference evidence="17" key="1">
    <citation type="submission" date="2025-08" db="UniProtKB">
        <authorList>
            <consortium name="RefSeq"/>
        </authorList>
    </citation>
    <scope>IDENTIFICATION</scope>
    <source>
        <strain evidence="17">Mau12</strain>
        <tissue evidence="17">Whole Body</tissue>
    </source>
</reference>
<feature type="region of interest" description="Disordered" evidence="13">
    <location>
        <begin position="293"/>
        <end position="322"/>
    </location>
</feature>
<dbReference type="PROSITE" id="PS50157">
    <property type="entry name" value="ZINC_FINGER_C2H2_2"/>
    <property type="match status" value="8"/>
</dbReference>
<gene>
    <name evidence="17" type="primary">LOC117143020</name>
</gene>
<dbReference type="AlphaFoldDB" id="A0A6P8KGK3"/>
<dbReference type="GO" id="GO:0003677">
    <property type="term" value="F:DNA binding"/>
    <property type="evidence" value="ECO:0007669"/>
    <property type="project" value="UniProtKB-KW"/>
</dbReference>
<dbReference type="PROSITE" id="PS51915">
    <property type="entry name" value="ZAD"/>
    <property type="match status" value="1"/>
</dbReference>
<dbReference type="GO" id="GO:0005634">
    <property type="term" value="C:nucleus"/>
    <property type="evidence" value="ECO:0007669"/>
    <property type="project" value="UniProtKB-SubCell"/>
</dbReference>
<dbReference type="Gene3D" id="3.30.160.60">
    <property type="entry name" value="Classic Zinc Finger"/>
    <property type="match status" value="6"/>
</dbReference>
<comment type="subcellular location">
    <subcellularLocation>
        <location evidence="1">Nucleus</location>
    </subcellularLocation>
</comment>
<feature type="binding site" evidence="11">
    <location>
        <position position="22"/>
    </location>
    <ligand>
        <name>Zn(2+)</name>
        <dbReference type="ChEBI" id="CHEBI:29105"/>
    </ligand>
</feature>
<evidence type="ECO:0000256" key="2">
    <source>
        <dbReference type="ARBA" id="ARBA00022723"/>
    </source>
</evidence>
<dbReference type="FunFam" id="3.40.1800.20:FF:000002">
    <property type="entry name" value="Weckle, isoform B"/>
    <property type="match status" value="1"/>
</dbReference>
<evidence type="ECO:0000256" key="10">
    <source>
        <dbReference type="PROSITE-ProRule" id="PRU00042"/>
    </source>
</evidence>
<dbReference type="Pfam" id="PF07776">
    <property type="entry name" value="zf-AD"/>
    <property type="match status" value="1"/>
</dbReference>
<organism evidence="16 17">
    <name type="scientific">Drosophila mauritiana</name>
    <name type="common">Fruit fly</name>
    <dbReference type="NCBI Taxonomy" id="7226"/>
    <lineage>
        <taxon>Eukaryota</taxon>
        <taxon>Metazoa</taxon>
        <taxon>Ecdysozoa</taxon>
        <taxon>Arthropoda</taxon>
        <taxon>Hexapoda</taxon>
        <taxon>Insecta</taxon>
        <taxon>Pterygota</taxon>
        <taxon>Neoptera</taxon>
        <taxon>Endopterygota</taxon>
        <taxon>Diptera</taxon>
        <taxon>Brachycera</taxon>
        <taxon>Muscomorpha</taxon>
        <taxon>Ephydroidea</taxon>
        <taxon>Drosophilidae</taxon>
        <taxon>Drosophila</taxon>
        <taxon>Sophophora</taxon>
    </lineage>
</organism>
<feature type="domain" description="C2H2-type" evidence="14">
    <location>
        <begin position="394"/>
        <end position="422"/>
    </location>
</feature>
<keyword evidence="3" id="KW-0677">Repeat</keyword>
<feature type="binding site" evidence="11">
    <location>
        <position position="75"/>
    </location>
    <ligand>
        <name>Zn(2+)</name>
        <dbReference type="ChEBI" id="CHEBI:29105"/>
    </ligand>
</feature>
<feature type="domain" description="C2H2-type" evidence="14">
    <location>
        <begin position="478"/>
        <end position="505"/>
    </location>
</feature>
<keyword evidence="2 11" id="KW-0479">Metal-binding</keyword>
<evidence type="ECO:0000256" key="3">
    <source>
        <dbReference type="ARBA" id="ARBA00022737"/>
    </source>
</evidence>
<dbReference type="PANTHER" id="PTHR16515:SF49">
    <property type="entry name" value="GASTRULA ZINC FINGER PROTEIN XLCGF49.1-LIKE-RELATED"/>
    <property type="match status" value="1"/>
</dbReference>
<evidence type="ECO:0000259" key="15">
    <source>
        <dbReference type="PROSITE" id="PS51915"/>
    </source>
</evidence>
<sequence length="635" mass="73077">MSDILAETQTANRDSTIWHQWCRLCSKEHPTNQNVFFREAKQNSWASTMAMTIGKYFWVDIKREDELSNFLCAECFTLMDCLIEFSERVRKVQILFSKLQMLHSNNLMDYGKIREDCGVATDGWKHIMLGAVEESLPQIDEEIISEEQPIVCETETSNTMKSEILMIPNFLVEEKCLQEKQDFPKEEDVIEEEMQISGVEEEILEEVEDLAEEEVETVEEEVETVEEEIDTVGEVEEEVEPQDATDCLVEEVEHMTEERYIEESQIIEESQVSDFHLETYEIVQHDPQKEAVETKDTVESMESNEDTQEDISPEHVTDEEDEIPEEPAMYKCNICKKPYKKPKAYKRHMEEVHNTVADDLPQLECNQCKLCFPTVAQLHAHHRTHVRAKPRTDNCCPHCEKRFTTAGTLKRHIEGIHNQIKPYVCDLCGKSFNYITGLKDHKLVHTDECPFECPVCKRGFKNNARLKIHLDTHSAEIYECTVCGLKLKTRRTFNKHKLVHSDTRQFKCEVCGSAFKRSKTLKAHLILHTGIRPYKCNFCGRDFANGSNCRSHKRQAHPKELAEEEARGVTRSTLLPMLDELTIASKLLKTPAGPCKVKGSRAKAAPKGQDNSNESPTKDTDGAILYELVEELDYS</sequence>
<evidence type="ECO:0000256" key="6">
    <source>
        <dbReference type="ARBA" id="ARBA00023015"/>
    </source>
</evidence>
<evidence type="ECO:0000256" key="8">
    <source>
        <dbReference type="ARBA" id="ARBA00023163"/>
    </source>
</evidence>
<dbReference type="PANTHER" id="PTHR16515">
    <property type="entry name" value="PR DOMAIN ZINC FINGER PROTEIN"/>
    <property type="match status" value="1"/>
</dbReference>
<dbReference type="SMART" id="SM00868">
    <property type="entry name" value="zf-AD"/>
    <property type="match status" value="1"/>
</dbReference>
<protein>
    <submittedName>
        <fullName evidence="17">Zinc finger protein 239 isoform X1</fullName>
    </submittedName>
</protein>
<feature type="region of interest" description="Disordered" evidence="13">
    <location>
        <begin position="591"/>
        <end position="623"/>
    </location>
</feature>
<evidence type="ECO:0000259" key="14">
    <source>
        <dbReference type="PROSITE" id="PS50157"/>
    </source>
</evidence>
<keyword evidence="9" id="KW-0539">Nucleus</keyword>
<evidence type="ECO:0000256" key="7">
    <source>
        <dbReference type="ARBA" id="ARBA00023125"/>
    </source>
</evidence>
<evidence type="ECO:0000256" key="13">
    <source>
        <dbReference type="SAM" id="MobiDB-lite"/>
    </source>
</evidence>
<keyword evidence="5 11" id="KW-0862">Zinc</keyword>
<keyword evidence="6" id="KW-0805">Transcription regulation</keyword>
<dbReference type="PROSITE" id="PS00028">
    <property type="entry name" value="ZINC_FINGER_C2H2_1"/>
    <property type="match status" value="8"/>
</dbReference>
<dbReference type="InterPro" id="IPR050331">
    <property type="entry name" value="Zinc_finger"/>
</dbReference>
<feature type="binding site" evidence="11">
    <location>
        <position position="72"/>
    </location>
    <ligand>
        <name>Zn(2+)</name>
        <dbReference type="ChEBI" id="CHEBI:29105"/>
    </ligand>
</feature>
<dbReference type="GO" id="GO:0010468">
    <property type="term" value="P:regulation of gene expression"/>
    <property type="evidence" value="ECO:0007669"/>
    <property type="project" value="TreeGrafter"/>
</dbReference>
<keyword evidence="8" id="KW-0804">Transcription</keyword>
<feature type="compositionally biased region" description="Acidic residues" evidence="13">
    <location>
        <begin position="302"/>
        <end position="322"/>
    </location>
</feature>
<keyword evidence="7" id="KW-0238">DNA-binding</keyword>
<dbReference type="GO" id="GO:0008270">
    <property type="term" value="F:zinc ion binding"/>
    <property type="evidence" value="ECO:0007669"/>
    <property type="project" value="UniProtKB-UniRule"/>
</dbReference>
<dbReference type="SMART" id="SM00355">
    <property type="entry name" value="ZnF_C2H2"/>
    <property type="match status" value="8"/>
</dbReference>
<feature type="domain" description="C2H2-type" evidence="14">
    <location>
        <begin position="363"/>
        <end position="390"/>
    </location>
</feature>
<keyword evidence="4 10" id="KW-0863">Zinc-finger</keyword>
<dbReference type="InterPro" id="IPR036236">
    <property type="entry name" value="Znf_C2H2_sf"/>
</dbReference>
<feature type="domain" description="C2H2-type" evidence="14">
    <location>
        <begin position="506"/>
        <end position="533"/>
    </location>
</feature>
<keyword evidence="16" id="KW-1185">Reference proteome</keyword>
<evidence type="ECO:0000256" key="4">
    <source>
        <dbReference type="ARBA" id="ARBA00022771"/>
    </source>
</evidence>
<keyword evidence="12" id="KW-0175">Coiled coil</keyword>
<accession>A0A6P8KGK3</accession>
<dbReference type="Gene3D" id="3.40.1800.20">
    <property type="match status" value="1"/>
</dbReference>
<evidence type="ECO:0000313" key="17">
    <source>
        <dbReference type="RefSeq" id="XP_033163289.1"/>
    </source>
</evidence>
<name>A0A6P8KGK3_DROMA</name>